<evidence type="ECO:0000256" key="6">
    <source>
        <dbReference type="HAMAP-Rule" id="MF_01926"/>
    </source>
</evidence>
<dbReference type="EC" id="6.3.5.3" evidence="6"/>
<dbReference type="GO" id="GO:0005737">
    <property type="term" value="C:cytoplasm"/>
    <property type="evidence" value="ECO:0007669"/>
    <property type="project" value="UniProtKB-SubCell"/>
</dbReference>
<dbReference type="PANTHER" id="PTHR34696:SF1">
    <property type="entry name" value="PHOSPHORIBOSYLFORMYLGLYCINAMIDINE SYNTHASE SUBUNIT PURS"/>
    <property type="match status" value="1"/>
</dbReference>
<dbReference type="InterPro" id="IPR003850">
    <property type="entry name" value="PurS"/>
</dbReference>
<dbReference type="EMBL" id="JAAGKO020000004">
    <property type="protein sequence ID" value="MDI5962084.1"/>
    <property type="molecule type" value="Genomic_DNA"/>
</dbReference>
<sequence length="87" mass="9519">MPVARVVVDVMLKPEILDPQGQAVSRALVRLGFDGISDVRQGKRFELEVEGPVDDDALGRIHKIAESFLANTVIEDFTVRVENGDAS</sequence>
<proteinExistence type="inferred from homology"/>
<dbReference type="Pfam" id="PF02700">
    <property type="entry name" value="PurS"/>
    <property type="match status" value="1"/>
</dbReference>
<gene>
    <name evidence="6 8" type="primary">purS</name>
    <name evidence="7" type="ORF">POF43_004985</name>
    <name evidence="8" type="ORF">POF50_018470</name>
</gene>
<dbReference type="SUPFAM" id="SSF82697">
    <property type="entry name" value="PurS-like"/>
    <property type="match status" value="1"/>
</dbReference>
<comment type="subcellular location">
    <subcellularLocation>
        <location evidence="6">Cytoplasm</location>
    </subcellularLocation>
</comment>
<dbReference type="AlphaFoldDB" id="A0AA90HAT8"/>
<dbReference type="PANTHER" id="PTHR34696">
    <property type="entry name" value="PHOSPHORIBOSYLFORMYLGLYCINAMIDINE SYNTHASE SUBUNIT PURS"/>
    <property type="match status" value="1"/>
</dbReference>
<keyword evidence="9" id="KW-1185">Reference proteome</keyword>
<evidence type="ECO:0000256" key="1">
    <source>
        <dbReference type="ARBA" id="ARBA00022490"/>
    </source>
</evidence>
<reference evidence="8 9" key="1">
    <citation type="submission" date="2023-05" db="EMBL/GenBank/DDBJ databases">
        <title>Streptantibioticus silvisoli sp. nov., acidotolerant actinomycetes 1 from pine litter.</title>
        <authorList>
            <person name="Swiecimska M."/>
            <person name="Golinska P."/>
            <person name="Sangal V."/>
            <person name="Wachnowicz B."/>
            <person name="Goodfellow M."/>
        </authorList>
    </citation>
    <scope>NUCLEOTIDE SEQUENCE</scope>
    <source>
        <strain evidence="8">SL13</strain>
        <strain evidence="7 9">SL54</strain>
    </source>
</reference>
<evidence type="ECO:0000313" key="9">
    <source>
        <dbReference type="Proteomes" id="UP001156398"/>
    </source>
</evidence>
<comment type="similarity">
    <text evidence="6">Belongs to the PurS family.</text>
</comment>
<dbReference type="RefSeq" id="WP_271313874.1">
    <property type="nucleotide sequence ID" value="NZ_JAAGKO020000004.1"/>
</dbReference>
<keyword evidence="4 6" id="KW-0658">Purine biosynthesis</keyword>
<comment type="function">
    <text evidence="6">Part of the phosphoribosylformylglycinamidine synthase complex involved in the purines biosynthetic pathway. Catalyzes the ATP-dependent conversion of formylglycinamide ribonucleotide (FGAR) and glutamine to yield formylglycinamidine ribonucleotide (FGAM) and glutamate. The FGAM synthase complex is composed of three subunits. PurQ produces an ammonia molecule by converting glutamine to glutamate. PurL transfers the ammonia molecule to FGAR to form FGAM in an ATP-dependent manner. PurS interacts with PurQ and PurL and is thought to assist in the transfer of the ammonia molecule from PurQ to PurL.</text>
</comment>
<dbReference type="NCBIfam" id="NF004630">
    <property type="entry name" value="PRK05974.1"/>
    <property type="match status" value="1"/>
</dbReference>
<name>A0AA90HAT8_9ACTN</name>
<evidence type="ECO:0000256" key="4">
    <source>
        <dbReference type="ARBA" id="ARBA00022755"/>
    </source>
</evidence>
<accession>A0AA90HAT8</accession>
<comment type="caution">
    <text evidence="8">The sequence shown here is derived from an EMBL/GenBank/DDBJ whole genome shotgun (WGS) entry which is preliminary data.</text>
</comment>
<keyword evidence="1 6" id="KW-0963">Cytoplasm</keyword>
<evidence type="ECO:0000256" key="3">
    <source>
        <dbReference type="ARBA" id="ARBA00022741"/>
    </source>
</evidence>
<dbReference type="GO" id="GO:0004642">
    <property type="term" value="F:phosphoribosylformylglycinamidine synthase activity"/>
    <property type="evidence" value="ECO:0007669"/>
    <property type="project" value="UniProtKB-UniRule"/>
</dbReference>
<keyword evidence="3 6" id="KW-0547">Nucleotide-binding</keyword>
<evidence type="ECO:0000313" key="8">
    <source>
        <dbReference type="EMBL" id="MDI5971302.1"/>
    </source>
</evidence>
<keyword evidence="5 6" id="KW-0067">ATP-binding</keyword>
<organism evidence="8">
    <name type="scientific">Streptantibioticus silvisoli</name>
    <dbReference type="NCBI Taxonomy" id="2705255"/>
    <lineage>
        <taxon>Bacteria</taxon>
        <taxon>Bacillati</taxon>
        <taxon>Actinomycetota</taxon>
        <taxon>Actinomycetes</taxon>
        <taxon>Kitasatosporales</taxon>
        <taxon>Streptomycetaceae</taxon>
        <taxon>Streptantibioticus</taxon>
    </lineage>
</organism>
<dbReference type="GO" id="GO:0006189">
    <property type="term" value="P:'de novo' IMP biosynthetic process"/>
    <property type="evidence" value="ECO:0007669"/>
    <property type="project" value="UniProtKB-UniRule"/>
</dbReference>
<evidence type="ECO:0000256" key="2">
    <source>
        <dbReference type="ARBA" id="ARBA00022598"/>
    </source>
</evidence>
<comment type="catalytic activity">
    <reaction evidence="6">
        <text>N(2)-formyl-N(1)-(5-phospho-beta-D-ribosyl)glycinamide + L-glutamine + ATP + H2O = 2-formamido-N(1)-(5-O-phospho-beta-D-ribosyl)acetamidine + L-glutamate + ADP + phosphate + H(+)</text>
        <dbReference type="Rhea" id="RHEA:17129"/>
        <dbReference type="ChEBI" id="CHEBI:15377"/>
        <dbReference type="ChEBI" id="CHEBI:15378"/>
        <dbReference type="ChEBI" id="CHEBI:29985"/>
        <dbReference type="ChEBI" id="CHEBI:30616"/>
        <dbReference type="ChEBI" id="CHEBI:43474"/>
        <dbReference type="ChEBI" id="CHEBI:58359"/>
        <dbReference type="ChEBI" id="CHEBI:147286"/>
        <dbReference type="ChEBI" id="CHEBI:147287"/>
        <dbReference type="ChEBI" id="CHEBI:456216"/>
        <dbReference type="EC" id="6.3.5.3"/>
    </reaction>
</comment>
<dbReference type="Proteomes" id="UP001156398">
    <property type="component" value="Unassembled WGS sequence"/>
</dbReference>
<comment type="pathway">
    <text evidence="6">Purine metabolism; IMP biosynthesis via de novo pathway; 5-amino-1-(5-phospho-D-ribosyl)imidazole from N(2)-formyl-N(1)-(5-phospho-D-ribosyl)glycinamide: step 1/2.</text>
</comment>
<dbReference type="InterPro" id="IPR036604">
    <property type="entry name" value="PurS-like_sf"/>
</dbReference>
<dbReference type="EMBL" id="JABXJJ020000021">
    <property type="protein sequence ID" value="MDI5971302.1"/>
    <property type="molecule type" value="Genomic_DNA"/>
</dbReference>
<dbReference type="Gene3D" id="3.30.1280.10">
    <property type="entry name" value="Phosphoribosylformylglycinamidine synthase subunit PurS"/>
    <property type="match status" value="1"/>
</dbReference>
<dbReference type="GO" id="GO:0005524">
    <property type="term" value="F:ATP binding"/>
    <property type="evidence" value="ECO:0007669"/>
    <property type="project" value="UniProtKB-UniRule"/>
</dbReference>
<dbReference type="HAMAP" id="MF_01926">
    <property type="entry name" value="PurS"/>
    <property type="match status" value="1"/>
</dbReference>
<keyword evidence="2 6" id="KW-0436">Ligase</keyword>
<evidence type="ECO:0000256" key="5">
    <source>
        <dbReference type="ARBA" id="ARBA00022840"/>
    </source>
</evidence>
<comment type="subunit">
    <text evidence="6">Part of the FGAM synthase complex composed of 1 PurL, 1 PurQ and 2 PurS subunits.</text>
</comment>
<evidence type="ECO:0000313" key="7">
    <source>
        <dbReference type="EMBL" id="MDI5962084.1"/>
    </source>
</evidence>
<dbReference type="NCBIfam" id="TIGR00302">
    <property type="entry name" value="phosphoribosylformylglycinamidine synthase subunit PurS"/>
    <property type="match status" value="1"/>
</dbReference>
<protein>
    <recommendedName>
        <fullName evidence="6">Phosphoribosylformylglycinamidine synthase subunit PurS</fullName>
        <shortName evidence="6">FGAM synthase</shortName>
        <ecNumber evidence="6">6.3.5.3</ecNumber>
    </recommendedName>
    <alternativeName>
        <fullName evidence="6">Formylglycinamide ribonucleotide amidotransferase subunit III</fullName>
        <shortName evidence="6">FGAR amidotransferase III</shortName>
        <shortName evidence="6">FGAR-AT III</shortName>
    </alternativeName>
    <alternativeName>
        <fullName evidence="6">Phosphoribosylformylglycinamidine synthase subunit III</fullName>
    </alternativeName>
</protein>